<name>A0A8T0H713_CERPU</name>
<protein>
    <recommendedName>
        <fullName evidence="1">UBC core domain-containing protein</fullName>
    </recommendedName>
</protein>
<dbReference type="InterPro" id="IPR050113">
    <property type="entry name" value="Ub_conjugating_enzyme"/>
</dbReference>
<dbReference type="PANTHER" id="PTHR24067">
    <property type="entry name" value="UBIQUITIN-CONJUGATING ENZYME E2"/>
    <property type="match status" value="1"/>
</dbReference>
<accession>A0A8T0H713</accession>
<feature type="domain" description="UBC core" evidence="1">
    <location>
        <begin position="15"/>
        <end position="173"/>
    </location>
</feature>
<dbReference type="SUPFAM" id="SSF54495">
    <property type="entry name" value="UBC-like"/>
    <property type="match status" value="1"/>
</dbReference>
<dbReference type="EMBL" id="CM026428">
    <property type="protein sequence ID" value="KAG0565958.1"/>
    <property type="molecule type" value="Genomic_DNA"/>
</dbReference>
<proteinExistence type="predicted"/>
<comment type="caution">
    <text evidence="2">The sequence shown here is derived from an EMBL/GenBank/DDBJ whole genome shotgun (WGS) entry which is preliminary data.</text>
</comment>
<dbReference type="Gene3D" id="3.10.110.10">
    <property type="entry name" value="Ubiquitin Conjugating Enzyme"/>
    <property type="match status" value="1"/>
</dbReference>
<dbReference type="InterPro" id="IPR016135">
    <property type="entry name" value="UBQ-conjugating_enzyme/RWD"/>
</dbReference>
<sequence>MSKEGDHQSNVAMKATMLRLQREIVELEKEPLEGIQYHFCDNDMKNMCLILSPQSGPFARLRLHFKVHIPDAYPREPPRVTIQTVVDHPNVLDADYICCDILSPRSEWDMTMGYNGGYTPAYLLKYIFYQLLSFFSVDEVDQDHGGSSPVIPSYLSKENFRKCAEEVVRGYQCRSCGFNLSISSSETQSQVGDGLIQGMSNISMPSNCDAASSSNAVAMEIDMQLPGQQEKCSLGDLDNDCWLSILDKLSDQDMHSLSRAWPPVKQLQQNVLIRRQLVCFYLRKTHIESVLGIGLKVQHGESFEFPSRRFFGRAATITMLDLLSEEAYTQHLVRTGICGEKFNVFLPIAISPLHFRSALTILKDSLLHLHRKWVRPDKMERWPLCIVEVLPRLMNHMVLELVKDCDELQSSGQALSGNRRWTVKKSSEKALQGYCLLLDLFQKLAKQFPEVEREIRNRVTMFQGSEGGRQKSRTPDLGQFLTYLLVLQENWSTYCVRFTEELLARNVVWYLDGSKKPDKPSLVHLAHLEDDSYVSLQRLRETFAANAYSLKLFMFQVSFLRLVSKGIDSHYGYPSPENSTSIFQQTQEIYAVKDWDACLRICEYPLPVSAGQKWRPYVCKMLKMAVVHSQAAKYHVMPFSKQQLYYWRWRAEPNCPAPSWWRPGDIDRYGLHRLRPEGLSFFPNNRY</sequence>
<gene>
    <name evidence="2" type="ORF">KC19_7G027100</name>
</gene>
<dbReference type="Proteomes" id="UP000822688">
    <property type="component" value="Chromosome 7"/>
</dbReference>
<dbReference type="AlphaFoldDB" id="A0A8T0H713"/>
<keyword evidence="3" id="KW-1185">Reference proteome</keyword>
<reference evidence="2" key="1">
    <citation type="submission" date="2020-06" db="EMBL/GenBank/DDBJ databases">
        <title>WGS assembly of Ceratodon purpureus strain R40.</title>
        <authorList>
            <person name="Carey S.B."/>
            <person name="Jenkins J."/>
            <person name="Shu S."/>
            <person name="Lovell J.T."/>
            <person name="Sreedasyam A."/>
            <person name="Maumus F."/>
            <person name="Tiley G.P."/>
            <person name="Fernandez-Pozo N."/>
            <person name="Barry K."/>
            <person name="Chen C."/>
            <person name="Wang M."/>
            <person name="Lipzen A."/>
            <person name="Daum C."/>
            <person name="Saski C.A."/>
            <person name="Payton A.C."/>
            <person name="Mcbreen J.C."/>
            <person name="Conrad R.E."/>
            <person name="Kollar L.M."/>
            <person name="Olsson S."/>
            <person name="Huttunen S."/>
            <person name="Landis J.B."/>
            <person name="Wickett N.J."/>
            <person name="Johnson M.G."/>
            <person name="Rensing S.A."/>
            <person name="Grimwood J."/>
            <person name="Schmutz J."/>
            <person name="Mcdaniel S.F."/>
        </authorList>
    </citation>
    <scope>NUCLEOTIDE SEQUENCE</scope>
    <source>
        <strain evidence="2">R40</strain>
    </source>
</reference>
<dbReference type="Pfam" id="PF00179">
    <property type="entry name" value="UQ_con"/>
    <property type="match status" value="1"/>
</dbReference>
<organism evidence="2 3">
    <name type="scientific">Ceratodon purpureus</name>
    <name type="common">Fire moss</name>
    <name type="synonym">Dicranum purpureum</name>
    <dbReference type="NCBI Taxonomy" id="3225"/>
    <lineage>
        <taxon>Eukaryota</taxon>
        <taxon>Viridiplantae</taxon>
        <taxon>Streptophyta</taxon>
        <taxon>Embryophyta</taxon>
        <taxon>Bryophyta</taxon>
        <taxon>Bryophytina</taxon>
        <taxon>Bryopsida</taxon>
        <taxon>Dicranidae</taxon>
        <taxon>Pseudoditrichales</taxon>
        <taxon>Ditrichaceae</taxon>
        <taxon>Ceratodon</taxon>
    </lineage>
</organism>
<dbReference type="InterPro" id="IPR000608">
    <property type="entry name" value="UBC"/>
</dbReference>
<evidence type="ECO:0000313" key="3">
    <source>
        <dbReference type="Proteomes" id="UP000822688"/>
    </source>
</evidence>
<dbReference type="SMART" id="SM00212">
    <property type="entry name" value="UBCc"/>
    <property type="match status" value="1"/>
</dbReference>
<evidence type="ECO:0000259" key="1">
    <source>
        <dbReference type="PROSITE" id="PS50127"/>
    </source>
</evidence>
<dbReference type="PROSITE" id="PS50127">
    <property type="entry name" value="UBC_2"/>
    <property type="match status" value="1"/>
</dbReference>
<evidence type="ECO:0000313" key="2">
    <source>
        <dbReference type="EMBL" id="KAG0565958.1"/>
    </source>
</evidence>